<organism evidence="2 3">
    <name type="scientific">Bombus impatiens</name>
    <name type="common">Bumblebee</name>
    <dbReference type="NCBI Taxonomy" id="132113"/>
    <lineage>
        <taxon>Eukaryota</taxon>
        <taxon>Metazoa</taxon>
        <taxon>Ecdysozoa</taxon>
        <taxon>Arthropoda</taxon>
        <taxon>Hexapoda</taxon>
        <taxon>Insecta</taxon>
        <taxon>Pterygota</taxon>
        <taxon>Neoptera</taxon>
        <taxon>Endopterygota</taxon>
        <taxon>Hymenoptera</taxon>
        <taxon>Apocrita</taxon>
        <taxon>Aculeata</taxon>
        <taxon>Apoidea</taxon>
        <taxon>Anthophila</taxon>
        <taxon>Apidae</taxon>
        <taxon>Bombus</taxon>
        <taxon>Pyrobombus</taxon>
    </lineage>
</organism>
<name>A0A6P3UVD5_BOMIM</name>
<evidence type="ECO:0000313" key="2">
    <source>
        <dbReference type="Proteomes" id="UP000515180"/>
    </source>
</evidence>
<evidence type="ECO:0000313" key="3">
    <source>
        <dbReference type="RefSeq" id="XP_012241664.2"/>
    </source>
</evidence>
<accession>A0A6P3UVD5</accession>
<feature type="compositionally biased region" description="Polar residues" evidence="1">
    <location>
        <begin position="324"/>
        <end position="334"/>
    </location>
</feature>
<dbReference type="KEGG" id="bim:105680842"/>
<feature type="compositionally biased region" description="Basic and acidic residues" evidence="1">
    <location>
        <begin position="170"/>
        <end position="188"/>
    </location>
</feature>
<feature type="region of interest" description="Disordered" evidence="1">
    <location>
        <begin position="324"/>
        <end position="371"/>
    </location>
</feature>
<feature type="region of interest" description="Disordered" evidence="1">
    <location>
        <begin position="166"/>
        <end position="191"/>
    </location>
</feature>
<feature type="compositionally biased region" description="Basic and acidic residues" evidence="1">
    <location>
        <begin position="359"/>
        <end position="371"/>
    </location>
</feature>
<keyword evidence="2" id="KW-1185">Reference proteome</keyword>
<dbReference type="AlphaFoldDB" id="A0A6P3UVD5"/>
<dbReference type="RefSeq" id="XP_012241664.2">
    <property type="nucleotide sequence ID" value="XM_012386241.3"/>
</dbReference>
<proteinExistence type="predicted"/>
<gene>
    <name evidence="3" type="primary">LOC105680842</name>
</gene>
<feature type="compositionally biased region" description="Acidic residues" evidence="1">
    <location>
        <begin position="339"/>
        <end position="355"/>
    </location>
</feature>
<feature type="region of interest" description="Disordered" evidence="1">
    <location>
        <begin position="291"/>
        <end position="311"/>
    </location>
</feature>
<dbReference type="Proteomes" id="UP000515180">
    <property type="component" value="Unplaced"/>
</dbReference>
<dbReference type="OMA" id="TTAYRIN"/>
<dbReference type="OrthoDB" id="8192785at2759"/>
<sequence length="474" mass="54270">MRNALRIPSFASLVLGSFASIANMTPKTVWLVGALTLTLFVIIESSAFKETKITEGDYQGLKTYDVKGKEKKLKLWRFMLISRKDAGEDLETKIKPIFKKYKITRLRVEPFGKEQSIENGEHLLIGDKSDETHKDRVKRNATALNEFKGAKKGHKKLKLAHVQAGYKNWKNKERSNDSNDDKPVDKTKKISRRYVNYFPNNETNISKRYALTKDSKNDKSEYYAQRKAVMDRFHARQREIADRYAKRTSTTPKYTYKYDLEKKNNVFLPSSVNINNDVPINNINKSEHAVDKANNSLQTSTSTSSTTPIREQIIETTTTAYRINRSDQFQTTENSLERDAEEDYDEDSDYLEDNNDYQKSSDSKPDDDKSGAKWGNCTGSLVYQHNIIISVRQALQAVADITTSVDGHLCVTCIRVESLNRNKSVTVKLEVNRRKDGSIINAKLKFSDFHLEQLSYSVRMWAVNKIGNSCSFVP</sequence>
<reference evidence="3" key="1">
    <citation type="submission" date="2025-08" db="UniProtKB">
        <authorList>
            <consortium name="RefSeq"/>
        </authorList>
    </citation>
    <scope>IDENTIFICATION</scope>
</reference>
<dbReference type="GeneID" id="105680842"/>
<evidence type="ECO:0000256" key="1">
    <source>
        <dbReference type="SAM" id="MobiDB-lite"/>
    </source>
</evidence>
<protein>
    <submittedName>
        <fullName evidence="3">Uncharacterized protein LOC105680842</fullName>
    </submittedName>
</protein>